<feature type="domain" description="2OGFeDO JBP1/TET oxygenase" evidence="6">
    <location>
        <begin position="2"/>
        <end position="84"/>
    </location>
</feature>
<dbReference type="GO" id="GO:0046872">
    <property type="term" value="F:metal ion binding"/>
    <property type="evidence" value="ECO:0007669"/>
    <property type="project" value="UniProtKB-KW"/>
</dbReference>
<protein>
    <recommendedName>
        <fullName evidence="6">2OGFeDO JBP1/TET oxygenase domain-containing protein</fullName>
    </recommendedName>
</protein>
<keyword evidence="2" id="KW-0479">Metal-binding</keyword>
<dbReference type="EMBL" id="JAKELL010000017">
    <property type="protein sequence ID" value="KAH8993770.1"/>
    <property type="molecule type" value="Genomic_DNA"/>
</dbReference>
<keyword evidence="8" id="KW-1185">Reference proteome</keyword>
<sequence>SIYSGISVICNHLTPAHQDVSSRKQWYDLLASVGCYQNCNLKLLGLGVLLEYGPSSVVGVLGAMLEHGVPHFEGERVCYIYFMRDSVHEWAKVPGRSWMSIDHYPVM</sequence>
<evidence type="ECO:0000256" key="1">
    <source>
        <dbReference type="ARBA" id="ARBA00001954"/>
    </source>
</evidence>
<evidence type="ECO:0000259" key="6">
    <source>
        <dbReference type="Pfam" id="PF12851"/>
    </source>
</evidence>
<dbReference type="Pfam" id="PF12851">
    <property type="entry name" value="Tet_JBP"/>
    <property type="match status" value="1"/>
</dbReference>
<dbReference type="Proteomes" id="UP001201163">
    <property type="component" value="Unassembled WGS sequence"/>
</dbReference>
<evidence type="ECO:0000256" key="4">
    <source>
        <dbReference type="ARBA" id="ARBA00023002"/>
    </source>
</evidence>
<evidence type="ECO:0000313" key="8">
    <source>
        <dbReference type="Proteomes" id="UP001201163"/>
    </source>
</evidence>
<dbReference type="InterPro" id="IPR024779">
    <property type="entry name" value="2OGFeDO_JBP1/TET_oxygenase_dom"/>
</dbReference>
<evidence type="ECO:0000256" key="3">
    <source>
        <dbReference type="ARBA" id="ARBA00022964"/>
    </source>
</evidence>
<name>A0AAD4LJX4_9AGAM</name>
<dbReference type="Gene3D" id="3.60.130.30">
    <property type="match status" value="1"/>
</dbReference>
<gene>
    <name evidence="7" type="ORF">EDB92DRAFT_1796289</name>
</gene>
<keyword evidence="3" id="KW-0223">Dioxygenase</keyword>
<comment type="caution">
    <text evidence="7">The sequence shown here is derived from an EMBL/GenBank/DDBJ whole genome shotgun (WGS) entry which is preliminary data.</text>
</comment>
<proteinExistence type="predicted"/>
<accession>A0AAD4LJX4</accession>
<organism evidence="7 8">
    <name type="scientific">Lactarius akahatsu</name>
    <dbReference type="NCBI Taxonomy" id="416441"/>
    <lineage>
        <taxon>Eukaryota</taxon>
        <taxon>Fungi</taxon>
        <taxon>Dikarya</taxon>
        <taxon>Basidiomycota</taxon>
        <taxon>Agaricomycotina</taxon>
        <taxon>Agaricomycetes</taxon>
        <taxon>Russulales</taxon>
        <taxon>Russulaceae</taxon>
        <taxon>Lactarius</taxon>
    </lineage>
</organism>
<dbReference type="GO" id="GO:0051213">
    <property type="term" value="F:dioxygenase activity"/>
    <property type="evidence" value="ECO:0007669"/>
    <property type="project" value="UniProtKB-KW"/>
</dbReference>
<keyword evidence="5" id="KW-0408">Iron</keyword>
<evidence type="ECO:0000256" key="5">
    <source>
        <dbReference type="ARBA" id="ARBA00023004"/>
    </source>
</evidence>
<feature type="non-terminal residue" evidence="7">
    <location>
        <position position="1"/>
    </location>
</feature>
<keyword evidence="4" id="KW-0560">Oxidoreductase</keyword>
<evidence type="ECO:0000313" key="7">
    <source>
        <dbReference type="EMBL" id="KAH8993770.1"/>
    </source>
</evidence>
<comment type="cofactor">
    <cofactor evidence="1">
        <name>Fe(2+)</name>
        <dbReference type="ChEBI" id="CHEBI:29033"/>
    </cofactor>
</comment>
<reference evidence="7" key="1">
    <citation type="submission" date="2022-01" db="EMBL/GenBank/DDBJ databases">
        <title>Comparative genomics reveals a dynamic genome evolution in the ectomycorrhizal milk-cap (Lactarius) mushrooms.</title>
        <authorList>
            <consortium name="DOE Joint Genome Institute"/>
            <person name="Lebreton A."/>
            <person name="Tang N."/>
            <person name="Kuo A."/>
            <person name="LaButti K."/>
            <person name="Drula E."/>
            <person name="Barry K."/>
            <person name="Clum A."/>
            <person name="Lipzen A."/>
            <person name="Mousain D."/>
            <person name="Ng V."/>
            <person name="Wang R."/>
            <person name="Wang X."/>
            <person name="Dai Y."/>
            <person name="Henrissat B."/>
            <person name="Grigoriev I.V."/>
            <person name="Guerin-Laguette A."/>
            <person name="Yu F."/>
            <person name="Martin F.M."/>
        </authorList>
    </citation>
    <scope>NUCLEOTIDE SEQUENCE</scope>
    <source>
        <strain evidence="7">QP</strain>
    </source>
</reference>
<dbReference type="AlphaFoldDB" id="A0AAD4LJX4"/>
<evidence type="ECO:0000256" key="2">
    <source>
        <dbReference type="ARBA" id="ARBA00022723"/>
    </source>
</evidence>